<gene>
    <name evidence="2" type="ORF">AFUS01_LOCUS3330</name>
</gene>
<evidence type="ECO:0000313" key="2">
    <source>
        <dbReference type="EMBL" id="CAG7688115.1"/>
    </source>
</evidence>
<sequence>KNPESSNEFLGTDADDPAAPDILKPIKPGRVLQRNFIAVLTALSNTTAFAFVPELMTTDVPTQFLELLRVVQKYLKKGDFRLDTAL</sequence>
<accession>A0A8J2JS97</accession>
<feature type="region of interest" description="Disordered" evidence="1">
    <location>
        <begin position="1"/>
        <end position="21"/>
    </location>
</feature>
<evidence type="ECO:0000256" key="1">
    <source>
        <dbReference type="SAM" id="MobiDB-lite"/>
    </source>
</evidence>
<comment type="caution">
    <text evidence="2">The sequence shown here is derived from an EMBL/GenBank/DDBJ whole genome shotgun (WGS) entry which is preliminary data.</text>
</comment>
<dbReference type="Proteomes" id="UP000708208">
    <property type="component" value="Unassembled WGS sequence"/>
</dbReference>
<proteinExistence type="predicted"/>
<organism evidence="2 3">
    <name type="scientific">Allacma fusca</name>
    <dbReference type="NCBI Taxonomy" id="39272"/>
    <lineage>
        <taxon>Eukaryota</taxon>
        <taxon>Metazoa</taxon>
        <taxon>Ecdysozoa</taxon>
        <taxon>Arthropoda</taxon>
        <taxon>Hexapoda</taxon>
        <taxon>Collembola</taxon>
        <taxon>Symphypleona</taxon>
        <taxon>Sminthuridae</taxon>
        <taxon>Allacma</taxon>
    </lineage>
</organism>
<dbReference type="AlphaFoldDB" id="A0A8J2JS97"/>
<feature type="non-terminal residue" evidence="2">
    <location>
        <position position="86"/>
    </location>
</feature>
<feature type="non-terminal residue" evidence="2">
    <location>
        <position position="1"/>
    </location>
</feature>
<reference evidence="2" key="1">
    <citation type="submission" date="2021-06" db="EMBL/GenBank/DDBJ databases">
        <authorList>
            <person name="Hodson N. C."/>
            <person name="Mongue J. A."/>
            <person name="Jaron S. K."/>
        </authorList>
    </citation>
    <scope>NUCLEOTIDE SEQUENCE</scope>
</reference>
<evidence type="ECO:0000313" key="3">
    <source>
        <dbReference type="Proteomes" id="UP000708208"/>
    </source>
</evidence>
<keyword evidence="3" id="KW-1185">Reference proteome</keyword>
<dbReference type="EMBL" id="CAJVCH010020007">
    <property type="protein sequence ID" value="CAG7688115.1"/>
    <property type="molecule type" value="Genomic_DNA"/>
</dbReference>
<protein>
    <submittedName>
        <fullName evidence="2">Uncharacterized protein</fullName>
    </submittedName>
</protein>
<name>A0A8J2JS97_9HEXA</name>